<evidence type="ECO:0000259" key="2">
    <source>
        <dbReference type="Pfam" id="PF14016"/>
    </source>
</evidence>
<evidence type="ECO:0000313" key="3">
    <source>
        <dbReference type="EMBL" id="GHH10145.1"/>
    </source>
</evidence>
<keyword evidence="4" id="KW-1185">Reference proteome</keyword>
<dbReference type="RefSeq" id="WP_191253865.1">
    <property type="nucleotide sequence ID" value="NZ_BNAY01000002.1"/>
</dbReference>
<dbReference type="Pfam" id="PF14016">
    <property type="entry name" value="DUF4232"/>
    <property type="match status" value="1"/>
</dbReference>
<feature type="signal peptide" evidence="1">
    <location>
        <begin position="1"/>
        <end position="28"/>
    </location>
</feature>
<feature type="chain" id="PRO_5046258879" description="DUF4232 domain-containing protein" evidence="1">
    <location>
        <begin position="29"/>
        <end position="163"/>
    </location>
</feature>
<dbReference type="InterPro" id="IPR025326">
    <property type="entry name" value="DUF4232"/>
</dbReference>
<evidence type="ECO:0000256" key="1">
    <source>
        <dbReference type="SAM" id="SignalP"/>
    </source>
</evidence>
<organism evidence="3 4">
    <name type="scientific">Amycolatopsis oliviviridis</name>
    <dbReference type="NCBI Taxonomy" id="1471590"/>
    <lineage>
        <taxon>Bacteria</taxon>
        <taxon>Bacillati</taxon>
        <taxon>Actinomycetota</taxon>
        <taxon>Actinomycetes</taxon>
        <taxon>Pseudonocardiales</taxon>
        <taxon>Pseudonocardiaceae</taxon>
        <taxon>Amycolatopsis</taxon>
    </lineage>
</organism>
<dbReference type="EMBL" id="BNAY01000002">
    <property type="protein sequence ID" value="GHH10145.1"/>
    <property type="molecule type" value="Genomic_DNA"/>
</dbReference>
<feature type="domain" description="DUF4232" evidence="2">
    <location>
        <begin position="67"/>
        <end position="146"/>
    </location>
</feature>
<keyword evidence="1" id="KW-0732">Signal</keyword>
<sequence length="163" mass="16747">MGKTEKFIGLALAGTTAASLILAGTAFASEPAGPCRAAEVELFTNEAGQQGTVKGSGLFFGTIAENGECTLTGYVQDVRLLDAGKRPIPSVATRDTSQPVRLAQVGNGPGAEVGLTWTDGTTVPAYLEVRLPGADETSVVDWKGGGIDTAQPLLFTAVQPTHD</sequence>
<evidence type="ECO:0000313" key="4">
    <source>
        <dbReference type="Proteomes" id="UP000635387"/>
    </source>
</evidence>
<name>A0ABQ3LAT9_9PSEU</name>
<proteinExistence type="predicted"/>
<reference evidence="4" key="1">
    <citation type="journal article" date="2019" name="Int. J. Syst. Evol. Microbiol.">
        <title>The Global Catalogue of Microorganisms (GCM) 10K type strain sequencing project: providing services to taxonomists for standard genome sequencing and annotation.</title>
        <authorList>
            <consortium name="The Broad Institute Genomics Platform"/>
            <consortium name="The Broad Institute Genome Sequencing Center for Infectious Disease"/>
            <person name="Wu L."/>
            <person name="Ma J."/>
        </authorList>
    </citation>
    <scope>NUCLEOTIDE SEQUENCE [LARGE SCALE GENOMIC DNA]</scope>
    <source>
        <strain evidence="4">CGMCC 4.7683</strain>
    </source>
</reference>
<protein>
    <recommendedName>
        <fullName evidence="2">DUF4232 domain-containing protein</fullName>
    </recommendedName>
</protein>
<dbReference type="Proteomes" id="UP000635387">
    <property type="component" value="Unassembled WGS sequence"/>
</dbReference>
<comment type="caution">
    <text evidence="3">The sequence shown here is derived from an EMBL/GenBank/DDBJ whole genome shotgun (WGS) entry which is preliminary data.</text>
</comment>
<accession>A0ABQ3LAT9</accession>
<gene>
    <name evidence="3" type="ORF">GCM10017790_18920</name>
</gene>